<feature type="compositionally biased region" description="Acidic residues" evidence="2">
    <location>
        <begin position="44"/>
        <end position="61"/>
    </location>
</feature>
<evidence type="ECO:0000259" key="4">
    <source>
        <dbReference type="SMART" id="SM00062"/>
    </source>
</evidence>
<dbReference type="PANTHER" id="PTHR35936:SF17">
    <property type="entry name" value="ARGININE-BINDING EXTRACELLULAR PROTEIN ARTP"/>
    <property type="match status" value="1"/>
</dbReference>
<feature type="region of interest" description="Disordered" evidence="2">
    <location>
        <begin position="21"/>
        <end position="71"/>
    </location>
</feature>
<dbReference type="PANTHER" id="PTHR35936">
    <property type="entry name" value="MEMBRANE-BOUND LYTIC MUREIN TRANSGLYCOSYLASE F"/>
    <property type="match status" value="1"/>
</dbReference>
<proteinExistence type="predicted"/>
<sequence length="299" mass="31683">MKKILAVLLAVSMTAVFGACSSGGGATSSETSEPASSEAAPESSEAEAPESSEASSEESEAPADTGNMPTVEKIKEKGELVMLTNAAFPPFEYVDGSEITGVDVEIAQAIADELGVKLSVTNMDFDPIIDYIKTGKGDLGIAGITANEEREKAVDFSTSYITTTQYMILPTGVDGATFDPNGKIIGVQQGTTGDNYYASDPEVMQPKEVKRYKSAVDAAADMALGRVDCVIIDEMPAKAIVANNPDKMQAYDPGYDKESYSIAMMKGNDSLKQVVDSVLQKLADEGKIEEMIVKHTSNQ</sequence>
<feature type="chain" id="PRO_5040722754" evidence="3">
    <location>
        <begin position="19"/>
        <end position="299"/>
    </location>
</feature>
<dbReference type="Proteomes" id="UP000294682">
    <property type="component" value="Unassembled WGS sequence"/>
</dbReference>
<keyword evidence="1 3" id="KW-0732">Signal</keyword>
<dbReference type="InterPro" id="IPR001638">
    <property type="entry name" value="Solute-binding_3/MltF_N"/>
</dbReference>
<dbReference type="RefSeq" id="WP_132083990.1">
    <property type="nucleotide sequence ID" value="NZ_SLUK01000002.1"/>
</dbReference>
<dbReference type="EMBL" id="SLUK01000002">
    <property type="protein sequence ID" value="TCL44584.1"/>
    <property type="molecule type" value="Genomic_DNA"/>
</dbReference>
<reference evidence="5 6" key="1">
    <citation type="submission" date="2019-03" db="EMBL/GenBank/DDBJ databases">
        <title>Genomic Encyclopedia of Type Strains, Phase IV (KMG-IV): sequencing the most valuable type-strain genomes for metagenomic binning, comparative biology and taxonomic classification.</title>
        <authorList>
            <person name="Goeker M."/>
        </authorList>
    </citation>
    <scope>NUCLEOTIDE SEQUENCE [LARGE SCALE GENOMIC DNA]</scope>
    <source>
        <strain evidence="5 6">DSM 100433</strain>
    </source>
</reference>
<protein>
    <submittedName>
        <fullName evidence="5">Polar amino acid transport system substrate-binding protein</fullName>
    </submittedName>
</protein>
<dbReference type="SUPFAM" id="SSF53850">
    <property type="entry name" value="Periplasmic binding protein-like II"/>
    <property type="match status" value="1"/>
</dbReference>
<comment type="caution">
    <text evidence="5">The sequence shown here is derived from an EMBL/GenBank/DDBJ whole genome shotgun (WGS) entry which is preliminary data.</text>
</comment>
<gene>
    <name evidence="5" type="ORF">EDD78_102208</name>
</gene>
<evidence type="ECO:0000313" key="5">
    <source>
        <dbReference type="EMBL" id="TCL44584.1"/>
    </source>
</evidence>
<feature type="domain" description="Solute-binding protein family 3/N-terminal" evidence="4">
    <location>
        <begin position="79"/>
        <end position="299"/>
    </location>
</feature>
<dbReference type="PROSITE" id="PS51257">
    <property type="entry name" value="PROKAR_LIPOPROTEIN"/>
    <property type="match status" value="1"/>
</dbReference>
<evidence type="ECO:0000313" key="6">
    <source>
        <dbReference type="Proteomes" id="UP000294682"/>
    </source>
</evidence>
<dbReference type="Pfam" id="PF00497">
    <property type="entry name" value="SBP_bac_3"/>
    <property type="match status" value="1"/>
</dbReference>
<dbReference type="SMART" id="SM00062">
    <property type="entry name" value="PBPb"/>
    <property type="match status" value="1"/>
</dbReference>
<organism evidence="5 6">
    <name type="scientific">Harryflintia acetispora</name>
    <dbReference type="NCBI Taxonomy" id="1849041"/>
    <lineage>
        <taxon>Bacteria</taxon>
        <taxon>Bacillati</taxon>
        <taxon>Bacillota</taxon>
        <taxon>Clostridia</taxon>
        <taxon>Eubacteriales</taxon>
        <taxon>Oscillospiraceae</taxon>
        <taxon>Harryflintia</taxon>
    </lineage>
</organism>
<dbReference type="AlphaFoldDB" id="A0A9X8UKX6"/>
<name>A0A9X8UKX6_9FIRM</name>
<feature type="signal peptide" evidence="3">
    <location>
        <begin position="1"/>
        <end position="18"/>
    </location>
</feature>
<evidence type="ECO:0000256" key="2">
    <source>
        <dbReference type="SAM" id="MobiDB-lite"/>
    </source>
</evidence>
<evidence type="ECO:0000256" key="3">
    <source>
        <dbReference type="SAM" id="SignalP"/>
    </source>
</evidence>
<feature type="compositionally biased region" description="Low complexity" evidence="2">
    <location>
        <begin position="27"/>
        <end position="43"/>
    </location>
</feature>
<dbReference type="CDD" id="cd13530">
    <property type="entry name" value="PBP2_peptides_like"/>
    <property type="match status" value="1"/>
</dbReference>
<evidence type="ECO:0000256" key="1">
    <source>
        <dbReference type="ARBA" id="ARBA00022729"/>
    </source>
</evidence>
<keyword evidence="6" id="KW-1185">Reference proteome</keyword>
<accession>A0A9X8UKX6</accession>
<dbReference type="Gene3D" id="3.40.190.10">
    <property type="entry name" value="Periplasmic binding protein-like II"/>
    <property type="match status" value="2"/>
</dbReference>